<dbReference type="SUPFAM" id="SSF51984">
    <property type="entry name" value="MurCD N-terminal domain"/>
    <property type="match status" value="1"/>
</dbReference>
<protein>
    <recommendedName>
        <fullName evidence="3 14">UDP-N-acetylmuramate--L-alanine ligase</fullName>
        <ecNumber evidence="3 14">6.3.2.8</ecNumber>
    </recommendedName>
    <alternativeName>
        <fullName evidence="14">UDP-N-acetylmuramoyl-L-alanine synthetase</fullName>
    </alternativeName>
</protein>
<dbReference type="GO" id="GO:0051301">
    <property type="term" value="P:cell division"/>
    <property type="evidence" value="ECO:0007669"/>
    <property type="project" value="UniProtKB-KW"/>
</dbReference>
<proteinExistence type="inferred from homology"/>
<dbReference type="EMBL" id="CP011013">
    <property type="protein sequence ID" value="AJT50092.1"/>
    <property type="molecule type" value="Genomic_DNA"/>
</dbReference>
<keyword evidence="19" id="KW-1185">Reference proteome</keyword>
<comment type="similarity">
    <text evidence="14">Belongs to the MurCDEF family.</text>
</comment>
<evidence type="ECO:0000256" key="4">
    <source>
        <dbReference type="ARBA" id="ARBA00022490"/>
    </source>
</evidence>
<organism evidence="18 19">
    <name type="scientific">Limosilactobacillus mucosae LM1</name>
    <dbReference type="NCBI Taxonomy" id="1130798"/>
    <lineage>
        <taxon>Bacteria</taxon>
        <taxon>Bacillati</taxon>
        <taxon>Bacillota</taxon>
        <taxon>Bacilli</taxon>
        <taxon>Lactobacillales</taxon>
        <taxon>Lactobacillaceae</taxon>
        <taxon>Limosilactobacillus</taxon>
    </lineage>
</organism>
<evidence type="ECO:0000256" key="2">
    <source>
        <dbReference type="ARBA" id="ARBA00004752"/>
    </source>
</evidence>
<dbReference type="InterPro" id="IPR000713">
    <property type="entry name" value="Mur_ligase_N"/>
</dbReference>
<dbReference type="KEGG" id="lmu:LBLM1_02720"/>
<evidence type="ECO:0000256" key="6">
    <source>
        <dbReference type="ARBA" id="ARBA00022618"/>
    </source>
</evidence>
<evidence type="ECO:0000259" key="16">
    <source>
        <dbReference type="Pfam" id="PF02875"/>
    </source>
</evidence>
<dbReference type="Proteomes" id="UP000003645">
    <property type="component" value="Chromosome"/>
</dbReference>
<dbReference type="InterPro" id="IPR013221">
    <property type="entry name" value="Mur_ligase_cen"/>
</dbReference>
<dbReference type="InterPro" id="IPR036615">
    <property type="entry name" value="Mur_ligase_C_dom_sf"/>
</dbReference>
<dbReference type="GO" id="GO:0009252">
    <property type="term" value="P:peptidoglycan biosynthetic process"/>
    <property type="evidence" value="ECO:0007669"/>
    <property type="project" value="UniProtKB-UniRule"/>
</dbReference>
<evidence type="ECO:0000256" key="5">
    <source>
        <dbReference type="ARBA" id="ARBA00022598"/>
    </source>
</evidence>
<evidence type="ECO:0000256" key="9">
    <source>
        <dbReference type="ARBA" id="ARBA00022960"/>
    </source>
</evidence>
<comment type="function">
    <text evidence="14">Cell wall formation.</text>
</comment>
<keyword evidence="5 14" id="KW-0436">Ligase</keyword>
<dbReference type="InterPro" id="IPR036565">
    <property type="entry name" value="Mur-like_cat_sf"/>
</dbReference>
<dbReference type="UniPathway" id="UPA00219"/>
<reference evidence="18 19" key="1">
    <citation type="journal article" date="2012" name="J. Bacteriol.">
        <title>Genome sequence of Lactobacillus mucosae LM1, isolated from piglet feces.</title>
        <authorList>
            <person name="Lee J.H."/>
            <person name="Valeriano V.D."/>
            <person name="Shin Y.R."/>
            <person name="Chae J.P."/>
            <person name="Kim G.B."/>
            <person name="Ham J.S."/>
            <person name="Chun J."/>
            <person name="Kang D.K."/>
        </authorList>
    </citation>
    <scope>NUCLEOTIDE SEQUENCE [LARGE SCALE GENOMIC DNA]</scope>
    <source>
        <strain evidence="18 19">LM1</strain>
    </source>
</reference>
<dbReference type="GO" id="GO:0008360">
    <property type="term" value="P:regulation of cell shape"/>
    <property type="evidence" value="ECO:0007669"/>
    <property type="project" value="UniProtKB-KW"/>
</dbReference>
<dbReference type="InterPro" id="IPR050061">
    <property type="entry name" value="MurCDEF_pg_biosynth"/>
</dbReference>
<dbReference type="PANTHER" id="PTHR43445">
    <property type="entry name" value="UDP-N-ACETYLMURAMATE--L-ALANINE LIGASE-RELATED"/>
    <property type="match status" value="1"/>
</dbReference>
<keyword evidence="12 14" id="KW-0961">Cell wall biogenesis/degradation</keyword>
<evidence type="ECO:0000256" key="1">
    <source>
        <dbReference type="ARBA" id="ARBA00004496"/>
    </source>
</evidence>
<keyword evidence="9 14" id="KW-0133">Cell shape</keyword>
<dbReference type="GO" id="GO:0008763">
    <property type="term" value="F:UDP-N-acetylmuramate-L-alanine ligase activity"/>
    <property type="evidence" value="ECO:0007669"/>
    <property type="project" value="UniProtKB-UniRule"/>
</dbReference>
<dbReference type="Gene3D" id="3.40.1190.10">
    <property type="entry name" value="Mur-like, catalytic domain"/>
    <property type="match status" value="1"/>
</dbReference>
<dbReference type="HAMAP" id="MF_00046">
    <property type="entry name" value="MurC"/>
    <property type="match status" value="1"/>
</dbReference>
<evidence type="ECO:0000256" key="12">
    <source>
        <dbReference type="ARBA" id="ARBA00023316"/>
    </source>
</evidence>
<dbReference type="Pfam" id="PF08245">
    <property type="entry name" value="Mur_ligase_M"/>
    <property type="match status" value="1"/>
</dbReference>
<comment type="pathway">
    <text evidence="2 14">Cell wall biogenesis; peptidoglycan biosynthesis.</text>
</comment>
<feature type="domain" description="Mur ligase N-terminal catalytic" evidence="15">
    <location>
        <begin position="6"/>
        <end position="103"/>
    </location>
</feature>
<dbReference type="HOGENOM" id="CLU_028104_1_0_9"/>
<dbReference type="InterPro" id="IPR004101">
    <property type="entry name" value="Mur_ligase_C"/>
</dbReference>
<dbReference type="AlphaFoldDB" id="A0A0D4CIW9"/>
<dbReference type="EC" id="6.3.2.8" evidence="3 14"/>
<feature type="domain" description="Mur ligase central" evidence="17">
    <location>
        <begin position="108"/>
        <end position="277"/>
    </location>
</feature>
<dbReference type="NCBIfam" id="TIGR01082">
    <property type="entry name" value="murC"/>
    <property type="match status" value="1"/>
</dbReference>
<dbReference type="GO" id="GO:0071555">
    <property type="term" value="P:cell wall organization"/>
    <property type="evidence" value="ECO:0007669"/>
    <property type="project" value="UniProtKB-KW"/>
</dbReference>
<dbReference type="RefSeq" id="WP_039945841.1">
    <property type="nucleotide sequence ID" value="NZ_CP011013.1"/>
</dbReference>
<feature type="domain" description="Mur ligase C-terminal" evidence="16">
    <location>
        <begin position="307"/>
        <end position="420"/>
    </location>
</feature>
<evidence type="ECO:0000313" key="19">
    <source>
        <dbReference type="Proteomes" id="UP000003645"/>
    </source>
</evidence>
<evidence type="ECO:0000259" key="17">
    <source>
        <dbReference type="Pfam" id="PF08245"/>
    </source>
</evidence>
<keyword evidence="10 14" id="KW-0573">Peptidoglycan synthesis</keyword>
<dbReference type="STRING" id="1130798.LBLM1_02720"/>
<evidence type="ECO:0000256" key="14">
    <source>
        <dbReference type="HAMAP-Rule" id="MF_00046"/>
    </source>
</evidence>
<dbReference type="Gene3D" id="3.40.50.720">
    <property type="entry name" value="NAD(P)-binding Rossmann-like Domain"/>
    <property type="match status" value="1"/>
</dbReference>
<evidence type="ECO:0000259" key="15">
    <source>
        <dbReference type="Pfam" id="PF01225"/>
    </source>
</evidence>
<keyword evidence="11 14" id="KW-0131">Cell cycle</keyword>
<dbReference type="OrthoDB" id="9804126at2"/>
<name>A0A0D4CIW9_LIMMU</name>
<evidence type="ECO:0000256" key="13">
    <source>
        <dbReference type="ARBA" id="ARBA00047833"/>
    </source>
</evidence>
<evidence type="ECO:0000256" key="8">
    <source>
        <dbReference type="ARBA" id="ARBA00022840"/>
    </source>
</evidence>
<evidence type="ECO:0000313" key="18">
    <source>
        <dbReference type="EMBL" id="AJT50092.1"/>
    </source>
</evidence>
<keyword evidence="6 14" id="KW-0132">Cell division</keyword>
<keyword evidence="8 14" id="KW-0067">ATP-binding</keyword>
<dbReference type="GO" id="GO:0005524">
    <property type="term" value="F:ATP binding"/>
    <property type="evidence" value="ECO:0007669"/>
    <property type="project" value="UniProtKB-UniRule"/>
</dbReference>
<evidence type="ECO:0000256" key="10">
    <source>
        <dbReference type="ARBA" id="ARBA00022984"/>
    </source>
</evidence>
<gene>
    <name evidence="14" type="primary">murC</name>
    <name evidence="18" type="ORF">LBLM1_02720</name>
</gene>
<keyword evidence="4 14" id="KW-0963">Cytoplasm</keyword>
<dbReference type="Pfam" id="PF02875">
    <property type="entry name" value="Mur_ligase_C"/>
    <property type="match status" value="1"/>
</dbReference>
<dbReference type="Pfam" id="PF01225">
    <property type="entry name" value="Mur_ligase"/>
    <property type="match status" value="1"/>
</dbReference>
<evidence type="ECO:0000256" key="11">
    <source>
        <dbReference type="ARBA" id="ARBA00023306"/>
    </source>
</evidence>
<evidence type="ECO:0000256" key="7">
    <source>
        <dbReference type="ARBA" id="ARBA00022741"/>
    </source>
</evidence>
<evidence type="ECO:0000256" key="3">
    <source>
        <dbReference type="ARBA" id="ARBA00012211"/>
    </source>
</evidence>
<dbReference type="InterPro" id="IPR005758">
    <property type="entry name" value="UDP-N-AcMur_Ala_ligase_MurC"/>
</dbReference>
<dbReference type="Gene3D" id="3.90.190.20">
    <property type="entry name" value="Mur ligase, C-terminal domain"/>
    <property type="match status" value="1"/>
</dbReference>
<keyword evidence="7 14" id="KW-0547">Nucleotide-binding</keyword>
<comment type="catalytic activity">
    <reaction evidence="13 14">
        <text>UDP-N-acetyl-alpha-D-muramate + L-alanine + ATP = UDP-N-acetyl-alpha-D-muramoyl-L-alanine + ADP + phosphate + H(+)</text>
        <dbReference type="Rhea" id="RHEA:23372"/>
        <dbReference type="ChEBI" id="CHEBI:15378"/>
        <dbReference type="ChEBI" id="CHEBI:30616"/>
        <dbReference type="ChEBI" id="CHEBI:43474"/>
        <dbReference type="ChEBI" id="CHEBI:57972"/>
        <dbReference type="ChEBI" id="CHEBI:70757"/>
        <dbReference type="ChEBI" id="CHEBI:83898"/>
        <dbReference type="ChEBI" id="CHEBI:456216"/>
        <dbReference type="EC" id="6.3.2.8"/>
    </reaction>
</comment>
<comment type="subcellular location">
    <subcellularLocation>
        <location evidence="1 14">Cytoplasm</location>
    </subcellularLocation>
</comment>
<dbReference type="PANTHER" id="PTHR43445:SF3">
    <property type="entry name" value="UDP-N-ACETYLMURAMATE--L-ALANINE LIGASE"/>
    <property type="match status" value="1"/>
</dbReference>
<feature type="binding site" evidence="14">
    <location>
        <begin position="110"/>
        <end position="116"/>
    </location>
    <ligand>
        <name>ATP</name>
        <dbReference type="ChEBI" id="CHEBI:30616"/>
    </ligand>
</feature>
<dbReference type="SUPFAM" id="SSF53623">
    <property type="entry name" value="MurD-like peptide ligases, catalytic domain"/>
    <property type="match status" value="1"/>
</dbReference>
<dbReference type="SUPFAM" id="SSF53244">
    <property type="entry name" value="MurD-like peptide ligases, peptide-binding domain"/>
    <property type="match status" value="1"/>
</dbReference>
<dbReference type="GO" id="GO:0005737">
    <property type="term" value="C:cytoplasm"/>
    <property type="evidence" value="ECO:0007669"/>
    <property type="project" value="UniProtKB-SubCell"/>
</dbReference>
<sequence>MMEKSYYFVGIKGTGMAALARVLHDRGYHVEGSDIEKETFTQAPLEQAGIQIHNFDPANIKPGMIIVQGNAFGDDQPEIVRAKELGDKVQSYPDTVEELVAQYTSIGVAGAHGKTSTTALLSHVLSSVAPTTYLIGDGEGVGTPDSRFFVFEADEYRDHFLAYHPDYAIMTNIDFDHPDFFKDIDDVRDSFEAYGKQVKKAVFAWGDDENLRKLQLDVPIYYYGTSEKDDFRAVNIQRTPQGSTFEAWFKDEKLGEFEIHLYGEHSVLNSLAVIAVAYMEQVDLKDIAKGLASFSGVKRRFAESYVGDMMLIDDYAHHPSEIKATIDAARQKYPDKKVLAVFQPHTYSRLQAYLKEFGQSLSAADKTFVTPIFGSIRENAGHVSSQDLEDLIPGSEGIDMDSMDKLLAYHDAVVVFMGAGDIEKYEDKYKNLLSND</sequence>
<accession>A0A0D4CIW9</accession>